<dbReference type="PANTHER" id="PTHR32347">
    <property type="entry name" value="EFFLUX SYSTEM COMPONENT YKNX-RELATED"/>
    <property type="match status" value="1"/>
</dbReference>
<dbReference type="PRINTS" id="PR01490">
    <property type="entry name" value="RTXTOXIND"/>
</dbReference>
<proteinExistence type="predicted"/>
<dbReference type="NCBIfam" id="TIGR02971">
    <property type="entry name" value="heterocyst_DevB"/>
    <property type="match status" value="1"/>
</dbReference>
<dbReference type="InterPro" id="IPR014315">
    <property type="entry name" value="ABC_heterocyst_DevB"/>
</dbReference>
<dbReference type="InterPro" id="IPR050465">
    <property type="entry name" value="UPF0194_transport"/>
</dbReference>
<organism evidence="4 5">
    <name type="scientific">Myxacorys almedinensis A</name>
    <dbReference type="NCBI Taxonomy" id="2690445"/>
    <lineage>
        <taxon>Bacteria</taxon>
        <taxon>Bacillati</taxon>
        <taxon>Cyanobacteriota</taxon>
        <taxon>Cyanophyceae</taxon>
        <taxon>Leptolyngbyales</taxon>
        <taxon>Leptolyngbyaceae</taxon>
        <taxon>Myxacorys</taxon>
        <taxon>Myxacorys almedinensis</taxon>
    </lineage>
</organism>
<gene>
    <name evidence="4" type="ORF">GS601_19430</name>
</gene>
<dbReference type="Proteomes" id="UP000646053">
    <property type="component" value="Unassembled WGS sequence"/>
</dbReference>
<reference evidence="4" key="1">
    <citation type="submission" date="2019-12" db="EMBL/GenBank/DDBJ databases">
        <title>High-Quality draft genome sequences of three cyanobacteria isolated from the limestone walls of the Old Cathedral of Coimbra.</title>
        <authorList>
            <person name="Tiago I."/>
            <person name="Soares F."/>
            <person name="Portugal A."/>
        </authorList>
    </citation>
    <scope>NUCLEOTIDE SEQUENCE</scope>
    <source>
        <strain evidence="4">A</strain>
    </source>
</reference>
<dbReference type="Gene3D" id="2.40.30.170">
    <property type="match status" value="1"/>
</dbReference>
<evidence type="ECO:0000256" key="1">
    <source>
        <dbReference type="ARBA" id="ARBA00004196"/>
    </source>
</evidence>
<dbReference type="SUPFAM" id="SSF111369">
    <property type="entry name" value="HlyD-like secretion proteins"/>
    <property type="match status" value="1"/>
</dbReference>
<dbReference type="AlphaFoldDB" id="A0A8J8CLB2"/>
<evidence type="ECO:0000313" key="4">
    <source>
        <dbReference type="EMBL" id="NDJ19431.1"/>
    </source>
</evidence>
<dbReference type="RefSeq" id="WP_162424958.1">
    <property type="nucleotide sequence ID" value="NZ_WVIE01000030.1"/>
</dbReference>
<keyword evidence="2 3" id="KW-0175">Coiled coil</keyword>
<sequence length="381" mass="40512">MVIAGLVLSGATFQYLFQFRQSSPASVTPSNAKPKAISALGYLRPEGEVIYLSPPTSLNGAGVSRLGKLLVKEGSTVKTGQVTAILDSQGNLQTSLNLALEDVAIARANLAKVKAGAKTGELDAQKATIAQLIAEQQGQLTTQGNTIARLEAELENGQTEHQRYLELFQSGAIAASQLDSTQLTMTTAQAQLDEAKAKRTQIEASLTQQIKAAQATLSQISEVRPTDVQAAQAEVNRAIANVAKAQADLELAYIRSPIDGQVLKIHTRPGEVVGNKGIVAIGHTEQMNVVAEVYELDVHKIRVGQKAKIASSAFAGNLEGTVTDVGLQVNPQDVLATDPTADVNRRIVEVKIRLNEPDSQKVSTLTNLQVSVVIDDDLPNK</sequence>
<dbReference type="Gene3D" id="2.40.50.100">
    <property type="match status" value="1"/>
</dbReference>
<dbReference type="EMBL" id="WVIE01000030">
    <property type="protein sequence ID" value="NDJ19431.1"/>
    <property type="molecule type" value="Genomic_DNA"/>
</dbReference>
<evidence type="ECO:0000256" key="2">
    <source>
        <dbReference type="ARBA" id="ARBA00023054"/>
    </source>
</evidence>
<evidence type="ECO:0000313" key="5">
    <source>
        <dbReference type="Proteomes" id="UP000646053"/>
    </source>
</evidence>
<keyword evidence="5" id="KW-1185">Reference proteome</keyword>
<name>A0A8J8CLB2_9CYAN</name>
<evidence type="ECO:0000256" key="3">
    <source>
        <dbReference type="SAM" id="Coils"/>
    </source>
</evidence>
<dbReference type="GO" id="GO:0030313">
    <property type="term" value="C:cell envelope"/>
    <property type="evidence" value="ECO:0007669"/>
    <property type="project" value="UniProtKB-SubCell"/>
</dbReference>
<dbReference type="PANTHER" id="PTHR32347:SF27">
    <property type="entry name" value="RND EFFLUX PUMP MEMBRANE FUSION PROTEIN BARREL-SANDWICH DOMAIN-CONTAINING PROTEIN"/>
    <property type="match status" value="1"/>
</dbReference>
<comment type="subcellular location">
    <subcellularLocation>
        <location evidence="1">Cell envelope</location>
    </subcellularLocation>
</comment>
<protein>
    <submittedName>
        <fullName evidence="4">HlyD family efflux transporter periplasmic adaptor subunit</fullName>
    </submittedName>
</protein>
<feature type="coiled-coil region" evidence="3">
    <location>
        <begin position="147"/>
        <end position="248"/>
    </location>
</feature>
<comment type="caution">
    <text evidence="4">The sequence shown here is derived from an EMBL/GenBank/DDBJ whole genome shotgun (WGS) entry which is preliminary data.</text>
</comment>
<accession>A0A8J8CLB2</accession>